<dbReference type="HOGENOM" id="CLU_2831557_0_0_1"/>
<dbReference type="AlphaFoldDB" id="A0A0C9XFI2"/>
<evidence type="ECO:0000313" key="2">
    <source>
        <dbReference type="Proteomes" id="UP000054477"/>
    </source>
</evidence>
<keyword evidence="2" id="KW-1185">Reference proteome</keyword>
<dbReference type="Proteomes" id="UP000054477">
    <property type="component" value="Unassembled WGS sequence"/>
</dbReference>
<proteinExistence type="predicted"/>
<dbReference type="EMBL" id="KN838775">
    <property type="protein sequence ID" value="KIJ94907.1"/>
    <property type="molecule type" value="Genomic_DNA"/>
</dbReference>
<sequence>MVDQSELVLSTHEYRKLRYSSSIVLSMINAKMFVDAGNKTYCQQNFDLISGEEGDPMTDRPLIVQF</sequence>
<dbReference type="STRING" id="1095629.A0A0C9XFI2"/>
<reference evidence="1 2" key="1">
    <citation type="submission" date="2014-04" db="EMBL/GenBank/DDBJ databases">
        <authorList>
            <consortium name="DOE Joint Genome Institute"/>
            <person name="Kuo A."/>
            <person name="Kohler A."/>
            <person name="Nagy L.G."/>
            <person name="Floudas D."/>
            <person name="Copeland A."/>
            <person name="Barry K.W."/>
            <person name="Cichocki N."/>
            <person name="Veneault-Fourrey C."/>
            <person name="LaButti K."/>
            <person name="Lindquist E.A."/>
            <person name="Lipzen A."/>
            <person name="Lundell T."/>
            <person name="Morin E."/>
            <person name="Murat C."/>
            <person name="Sun H."/>
            <person name="Tunlid A."/>
            <person name="Henrissat B."/>
            <person name="Grigoriev I.V."/>
            <person name="Hibbett D.S."/>
            <person name="Martin F."/>
            <person name="Nordberg H.P."/>
            <person name="Cantor M.N."/>
            <person name="Hua S.X."/>
        </authorList>
    </citation>
    <scope>NUCLEOTIDE SEQUENCE [LARGE SCALE GENOMIC DNA]</scope>
    <source>
        <strain evidence="1 2">LaAM-08-1</strain>
    </source>
</reference>
<protein>
    <submittedName>
        <fullName evidence="1">Uncharacterized protein</fullName>
    </submittedName>
</protein>
<organism evidence="1 2">
    <name type="scientific">Laccaria amethystina LaAM-08-1</name>
    <dbReference type="NCBI Taxonomy" id="1095629"/>
    <lineage>
        <taxon>Eukaryota</taxon>
        <taxon>Fungi</taxon>
        <taxon>Dikarya</taxon>
        <taxon>Basidiomycota</taxon>
        <taxon>Agaricomycotina</taxon>
        <taxon>Agaricomycetes</taxon>
        <taxon>Agaricomycetidae</taxon>
        <taxon>Agaricales</taxon>
        <taxon>Agaricineae</taxon>
        <taxon>Hydnangiaceae</taxon>
        <taxon>Laccaria</taxon>
    </lineage>
</organism>
<reference evidence="2" key="2">
    <citation type="submission" date="2015-01" db="EMBL/GenBank/DDBJ databases">
        <title>Evolutionary Origins and Diversification of the Mycorrhizal Mutualists.</title>
        <authorList>
            <consortium name="DOE Joint Genome Institute"/>
            <consortium name="Mycorrhizal Genomics Consortium"/>
            <person name="Kohler A."/>
            <person name="Kuo A."/>
            <person name="Nagy L.G."/>
            <person name="Floudas D."/>
            <person name="Copeland A."/>
            <person name="Barry K.W."/>
            <person name="Cichocki N."/>
            <person name="Veneault-Fourrey C."/>
            <person name="LaButti K."/>
            <person name="Lindquist E.A."/>
            <person name="Lipzen A."/>
            <person name="Lundell T."/>
            <person name="Morin E."/>
            <person name="Murat C."/>
            <person name="Riley R."/>
            <person name="Ohm R."/>
            <person name="Sun H."/>
            <person name="Tunlid A."/>
            <person name="Henrissat B."/>
            <person name="Grigoriev I.V."/>
            <person name="Hibbett D.S."/>
            <person name="Martin F."/>
        </authorList>
    </citation>
    <scope>NUCLEOTIDE SEQUENCE [LARGE SCALE GENOMIC DNA]</scope>
    <source>
        <strain evidence="2">LaAM-08-1</strain>
    </source>
</reference>
<dbReference type="OrthoDB" id="272303at2759"/>
<evidence type="ECO:0000313" key="1">
    <source>
        <dbReference type="EMBL" id="KIJ94907.1"/>
    </source>
</evidence>
<name>A0A0C9XFI2_9AGAR</name>
<gene>
    <name evidence="1" type="ORF">K443DRAFT_640460</name>
</gene>
<accession>A0A0C9XFI2</accession>